<feature type="compositionally biased region" description="Low complexity" evidence="1">
    <location>
        <begin position="183"/>
        <end position="218"/>
    </location>
</feature>
<organism evidence="3 4">
    <name type="scientific">Eleusine coracana subsp. coracana</name>
    <dbReference type="NCBI Taxonomy" id="191504"/>
    <lineage>
        <taxon>Eukaryota</taxon>
        <taxon>Viridiplantae</taxon>
        <taxon>Streptophyta</taxon>
        <taxon>Embryophyta</taxon>
        <taxon>Tracheophyta</taxon>
        <taxon>Spermatophyta</taxon>
        <taxon>Magnoliopsida</taxon>
        <taxon>Liliopsida</taxon>
        <taxon>Poales</taxon>
        <taxon>Poaceae</taxon>
        <taxon>PACMAD clade</taxon>
        <taxon>Chloridoideae</taxon>
        <taxon>Cynodonteae</taxon>
        <taxon>Eleusininae</taxon>
        <taxon>Eleusine</taxon>
    </lineage>
</organism>
<feature type="compositionally biased region" description="Pro residues" evidence="1">
    <location>
        <begin position="44"/>
        <end position="55"/>
    </location>
</feature>
<dbReference type="Proteomes" id="UP001054889">
    <property type="component" value="Unassembled WGS sequence"/>
</dbReference>
<proteinExistence type="predicted"/>
<name>A0AAV5BZA7_ELECO</name>
<evidence type="ECO:0000256" key="1">
    <source>
        <dbReference type="SAM" id="MobiDB-lite"/>
    </source>
</evidence>
<feature type="region of interest" description="Disordered" evidence="1">
    <location>
        <begin position="181"/>
        <end position="218"/>
    </location>
</feature>
<comment type="caution">
    <text evidence="3">The sequence shown here is derived from an EMBL/GenBank/DDBJ whole genome shotgun (WGS) entry which is preliminary data.</text>
</comment>
<feature type="compositionally biased region" description="Pro residues" evidence="1">
    <location>
        <begin position="20"/>
        <end position="37"/>
    </location>
</feature>
<evidence type="ECO:0000313" key="3">
    <source>
        <dbReference type="EMBL" id="GJM91312.1"/>
    </source>
</evidence>
<keyword evidence="2" id="KW-1133">Transmembrane helix</keyword>
<protein>
    <submittedName>
        <fullName evidence="3">Uncharacterized protein</fullName>
    </submittedName>
</protein>
<keyword evidence="2" id="KW-0812">Transmembrane</keyword>
<gene>
    <name evidence="3" type="primary">ga07674</name>
    <name evidence="3" type="ORF">PR202_ga07674</name>
</gene>
<dbReference type="EMBL" id="BQKI01000003">
    <property type="protein sequence ID" value="GJM91312.1"/>
    <property type="molecule type" value="Genomic_DNA"/>
</dbReference>
<reference evidence="3" key="1">
    <citation type="journal article" date="2018" name="DNA Res.">
        <title>Multiple hybrid de novo genome assembly of finger millet, an orphan allotetraploid crop.</title>
        <authorList>
            <person name="Hatakeyama M."/>
            <person name="Aluri S."/>
            <person name="Balachadran M.T."/>
            <person name="Sivarajan S.R."/>
            <person name="Patrignani A."/>
            <person name="Gruter S."/>
            <person name="Poveda L."/>
            <person name="Shimizu-Inatsugi R."/>
            <person name="Baeten J."/>
            <person name="Francoijs K.J."/>
            <person name="Nataraja K.N."/>
            <person name="Reddy Y.A.N."/>
            <person name="Phadnis S."/>
            <person name="Ravikumar R.L."/>
            <person name="Schlapbach R."/>
            <person name="Sreeman S.M."/>
            <person name="Shimizu K.K."/>
        </authorList>
    </citation>
    <scope>NUCLEOTIDE SEQUENCE</scope>
</reference>
<feature type="transmembrane region" description="Helical" evidence="2">
    <location>
        <begin position="86"/>
        <end position="110"/>
    </location>
</feature>
<keyword evidence="4" id="KW-1185">Reference proteome</keyword>
<evidence type="ECO:0000313" key="4">
    <source>
        <dbReference type="Proteomes" id="UP001054889"/>
    </source>
</evidence>
<keyword evidence="2" id="KW-0472">Membrane</keyword>
<feature type="region of interest" description="Disordered" evidence="1">
    <location>
        <begin position="1"/>
        <end position="68"/>
    </location>
</feature>
<dbReference type="AlphaFoldDB" id="A0AAV5BZA7"/>
<evidence type="ECO:0000256" key="2">
    <source>
        <dbReference type="SAM" id="Phobius"/>
    </source>
</evidence>
<reference evidence="3" key="2">
    <citation type="submission" date="2021-12" db="EMBL/GenBank/DDBJ databases">
        <title>Resequencing data analysis of finger millet.</title>
        <authorList>
            <person name="Hatakeyama M."/>
            <person name="Aluri S."/>
            <person name="Balachadran M.T."/>
            <person name="Sivarajan S.R."/>
            <person name="Poveda L."/>
            <person name="Shimizu-Inatsugi R."/>
            <person name="Schlapbach R."/>
            <person name="Sreeman S.M."/>
            <person name="Shimizu K.K."/>
        </authorList>
    </citation>
    <scope>NUCLEOTIDE SEQUENCE</scope>
</reference>
<sequence>MTAARTQPPRQSPPRRQHARPPPPSPSPPPPPSPRPPPPRHQHLPPPFHHAPPQPRHQGGPSSSTSSVLGVDVPHVGWLSQRTPVLGLRAAVLAAVAAVIALLCICTCLCRRCRRRAPRLAPCPHRRPLKHRLHAHHQTTMPTPAGGKDGDNVEAARWRPPTFDPPIEAIKAEQKAPLMLARGPAGASGETAASESASEFGSAAAGGEAGPPEAARRG</sequence>
<accession>A0AAV5BZA7</accession>